<protein>
    <submittedName>
        <fullName evidence="5">Tetratricopeptide TPR_2 repeat protein</fullName>
    </submittedName>
</protein>
<reference evidence="5" key="1">
    <citation type="submission" date="2016-08" db="EMBL/GenBank/DDBJ databases">
        <authorList>
            <person name="Seilhamer J.J."/>
        </authorList>
    </citation>
    <scope>NUCLEOTIDE SEQUENCE</scope>
    <source>
        <strain evidence="5">86-1</strain>
    </source>
</reference>
<dbReference type="SMART" id="SM00028">
    <property type="entry name" value="TPR"/>
    <property type="match status" value="7"/>
</dbReference>
<keyword evidence="2 3" id="KW-0802">TPR repeat</keyword>
<dbReference type="InterPro" id="IPR011990">
    <property type="entry name" value="TPR-like_helical_dom_sf"/>
</dbReference>
<proteinExistence type="predicted"/>
<dbReference type="PANTHER" id="PTHR45586">
    <property type="entry name" value="TPR REPEAT-CONTAINING PROTEIN PA4667"/>
    <property type="match status" value="1"/>
</dbReference>
<dbReference type="PROSITE" id="PS50005">
    <property type="entry name" value="TPR"/>
    <property type="match status" value="2"/>
</dbReference>
<dbReference type="RefSeq" id="WP_179979446.1">
    <property type="nucleotide sequence ID" value="NZ_LT608333.1"/>
</dbReference>
<keyword evidence="4" id="KW-0732">Signal</keyword>
<dbReference type="SUPFAM" id="SSF81901">
    <property type="entry name" value="HCP-like"/>
    <property type="match status" value="1"/>
</dbReference>
<dbReference type="InterPro" id="IPR019734">
    <property type="entry name" value="TPR_rpt"/>
</dbReference>
<evidence type="ECO:0000313" key="5">
    <source>
        <dbReference type="EMBL" id="SCM70752.1"/>
    </source>
</evidence>
<feature type="repeat" description="TPR" evidence="3">
    <location>
        <begin position="435"/>
        <end position="468"/>
    </location>
</feature>
<dbReference type="Pfam" id="PF13432">
    <property type="entry name" value="TPR_16"/>
    <property type="match status" value="2"/>
</dbReference>
<dbReference type="EMBL" id="FMJC01000001">
    <property type="protein sequence ID" value="SCM70752.1"/>
    <property type="molecule type" value="Genomic_DNA"/>
</dbReference>
<dbReference type="InterPro" id="IPR051012">
    <property type="entry name" value="CellSynth/LPSAsmb/PSIAsmb"/>
</dbReference>
<dbReference type="PANTHER" id="PTHR45586:SF14">
    <property type="entry name" value="TETRATRICOPEPTIDE TPR_2 REPEAT PROTEIN"/>
    <property type="match status" value="1"/>
</dbReference>
<accession>A0A212KZQ0</accession>
<evidence type="ECO:0000256" key="1">
    <source>
        <dbReference type="ARBA" id="ARBA00022737"/>
    </source>
</evidence>
<organism evidence="5">
    <name type="scientific">uncultured Desulfovibrio sp</name>
    <dbReference type="NCBI Taxonomy" id="167968"/>
    <lineage>
        <taxon>Bacteria</taxon>
        <taxon>Pseudomonadati</taxon>
        <taxon>Thermodesulfobacteriota</taxon>
        <taxon>Desulfovibrionia</taxon>
        <taxon>Desulfovibrionales</taxon>
        <taxon>Desulfovibrionaceae</taxon>
        <taxon>Desulfovibrio</taxon>
        <taxon>environmental samples</taxon>
    </lineage>
</organism>
<evidence type="ECO:0000256" key="3">
    <source>
        <dbReference type="PROSITE-ProRule" id="PRU00339"/>
    </source>
</evidence>
<dbReference type="SUPFAM" id="SSF48452">
    <property type="entry name" value="TPR-like"/>
    <property type="match status" value="1"/>
</dbReference>
<evidence type="ECO:0000256" key="4">
    <source>
        <dbReference type="SAM" id="SignalP"/>
    </source>
</evidence>
<dbReference type="PROSITE" id="PS51257">
    <property type="entry name" value="PROKAR_LIPOPROTEIN"/>
    <property type="match status" value="1"/>
</dbReference>
<sequence>MKRKHLALFCALTLAAVTSFSLLGCGGCAGTKAAAEKNAAVGDACPTALRNVEVRQPEDRLSPEAKSTYAFLLYSQALNAEDEAALLQAAPLMAAAKLPPNIWLEGGVWLVSRKSEGAIPYLEQGLSVAPDDMSLNLLHAEALMEQGTPERGVELMRAYLKKHPGSLDARLELALLLVKSKEYPEAETLLNSVSAKERTPLVDYYHARALIGMNRQADAIPFLQKAIKEMPDFVEAMAELAFIHEQRSEFKPARALYEKLLKLNFSPQDVLLRLIGLSLRMNQPEKALKYMRQGPDTIPFKLTVAGLFIDSRHYLQGETLLKQIAARDDAPVDVYLLLADLNYEQRRDLPMALSWLDKIPPNSKAAPRAALLRIQLLGEAGKEQEALTVTRQAQKQFEDAPQFWELEIRLLARQKQLPQALEVARKASKKWPDNAEMAFLLGSLLDESGDKKEAFKVMEHIITLHPENYQALNYVGYTLAEENRDLEKALSLLTKADALSPDQSYIVDSLAWALYKLGRNEEALKAIRRAVKLDEHVDASIWEHYGDIALKMGLKDEARTAYQKALDLKPANADALRQRLSQL</sequence>
<evidence type="ECO:0000256" key="2">
    <source>
        <dbReference type="ARBA" id="ARBA00022803"/>
    </source>
</evidence>
<gene>
    <name evidence="5" type="ORF">KL86DES1_10607</name>
</gene>
<feature type="chain" id="PRO_5013098049" evidence="4">
    <location>
        <begin position="24"/>
        <end position="583"/>
    </location>
</feature>
<dbReference type="Pfam" id="PF14559">
    <property type="entry name" value="TPR_19"/>
    <property type="match status" value="1"/>
</dbReference>
<keyword evidence="1" id="KW-0677">Repeat</keyword>
<dbReference type="Gene3D" id="1.25.40.10">
    <property type="entry name" value="Tetratricopeptide repeat domain"/>
    <property type="match status" value="2"/>
</dbReference>
<feature type="repeat" description="TPR" evidence="3">
    <location>
        <begin position="539"/>
        <end position="572"/>
    </location>
</feature>
<feature type="signal peptide" evidence="4">
    <location>
        <begin position="1"/>
        <end position="23"/>
    </location>
</feature>
<name>A0A212KZQ0_9BACT</name>
<dbReference type="AlphaFoldDB" id="A0A212KZQ0"/>